<keyword evidence="2" id="KW-1185">Reference proteome</keyword>
<evidence type="ECO:0000313" key="1">
    <source>
        <dbReference type="EMBL" id="TKR77711.1"/>
    </source>
</evidence>
<reference evidence="1 2" key="2">
    <citation type="journal article" date="2019" name="G3 (Bethesda)">
        <title>Hybrid Assembly of the Genome of the Entomopathogenic Nematode Steinernema carpocapsae Identifies the X-Chromosome.</title>
        <authorList>
            <person name="Serra L."/>
            <person name="Macchietto M."/>
            <person name="Macias-Munoz A."/>
            <person name="McGill C.J."/>
            <person name="Rodriguez I.M."/>
            <person name="Rodriguez B."/>
            <person name="Murad R."/>
            <person name="Mortazavi A."/>
        </authorList>
    </citation>
    <scope>NUCLEOTIDE SEQUENCE [LARGE SCALE GENOMIC DNA]</scope>
    <source>
        <strain evidence="1 2">ALL</strain>
    </source>
</reference>
<name>A0A4U5N698_STECR</name>
<gene>
    <name evidence="1" type="ORF">L596_018632</name>
</gene>
<proteinExistence type="predicted"/>
<accession>A0A4U5N698</accession>
<dbReference type="Proteomes" id="UP000298663">
    <property type="component" value="Unassembled WGS sequence"/>
</dbReference>
<evidence type="ECO:0000313" key="2">
    <source>
        <dbReference type="Proteomes" id="UP000298663"/>
    </source>
</evidence>
<dbReference type="AlphaFoldDB" id="A0A4U5N698"/>
<organism evidence="1 2">
    <name type="scientific">Steinernema carpocapsae</name>
    <name type="common">Entomopathogenic nematode</name>
    <dbReference type="NCBI Taxonomy" id="34508"/>
    <lineage>
        <taxon>Eukaryota</taxon>
        <taxon>Metazoa</taxon>
        <taxon>Ecdysozoa</taxon>
        <taxon>Nematoda</taxon>
        <taxon>Chromadorea</taxon>
        <taxon>Rhabditida</taxon>
        <taxon>Tylenchina</taxon>
        <taxon>Panagrolaimomorpha</taxon>
        <taxon>Strongyloidoidea</taxon>
        <taxon>Steinernematidae</taxon>
        <taxon>Steinernema</taxon>
    </lineage>
</organism>
<protein>
    <submittedName>
        <fullName evidence="1">Uncharacterized protein</fullName>
    </submittedName>
</protein>
<dbReference type="EMBL" id="AZBU02000005">
    <property type="protein sequence ID" value="TKR77711.1"/>
    <property type="molecule type" value="Genomic_DNA"/>
</dbReference>
<reference evidence="1 2" key="1">
    <citation type="journal article" date="2015" name="Genome Biol.">
        <title>Comparative genomics of Steinernema reveals deeply conserved gene regulatory networks.</title>
        <authorList>
            <person name="Dillman A.R."/>
            <person name="Macchietto M."/>
            <person name="Porter C.F."/>
            <person name="Rogers A."/>
            <person name="Williams B."/>
            <person name="Antoshechkin I."/>
            <person name="Lee M.M."/>
            <person name="Goodwin Z."/>
            <person name="Lu X."/>
            <person name="Lewis E.E."/>
            <person name="Goodrich-Blair H."/>
            <person name="Stock S.P."/>
            <person name="Adams B.J."/>
            <person name="Sternberg P.W."/>
            <person name="Mortazavi A."/>
        </authorList>
    </citation>
    <scope>NUCLEOTIDE SEQUENCE [LARGE SCALE GENOMIC DNA]</scope>
    <source>
        <strain evidence="1 2">ALL</strain>
    </source>
</reference>
<sequence>MNNPEQLSKSVLFSHHSFVFWRKVHFGRTKRSTTAIRRRIWKIELMNWWKGETSARFCVWLCHSNLALEIPGFT</sequence>
<comment type="caution">
    <text evidence="1">The sequence shown here is derived from an EMBL/GenBank/DDBJ whole genome shotgun (WGS) entry which is preliminary data.</text>
</comment>